<accession>A0ABD4TA04</accession>
<organism evidence="2 3">
    <name type="scientific">Lyngbya confervoides BDU141951</name>
    <dbReference type="NCBI Taxonomy" id="1574623"/>
    <lineage>
        <taxon>Bacteria</taxon>
        <taxon>Bacillati</taxon>
        <taxon>Cyanobacteriota</taxon>
        <taxon>Cyanophyceae</taxon>
        <taxon>Oscillatoriophycideae</taxon>
        <taxon>Oscillatoriales</taxon>
        <taxon>Microcoleaceae</taxon>
        <taxon>Lyngbya</taxon>
    </lineage>
</organism>
<keyword evidence="3" id="KW-1185">Reference proteome</keyword>
<feature type="transmembrane region" description="Helical" evidence="1">
    <location>
        <begin position="52"/>
        <end position="74"/>
    </location>
</feature>
<comment type="caution">
    <text evidence="2">The sequence shown here is derived from an EMBL/GenBank/DDBJ whole genome shotgun (WGS) entry which is preliminary data.</text>
</comment>
<evidence type="ECO:0000256" key="1">
    <source>
        <dbReference type="SAM" id="Phobius"/>
    </source>
</evidence>
<dbReference type="RefSeq" id="WP_166283484.1">
    <property type="nucleotide sequence ID" value="NZ_JTHE03000113.1"/>
</dbReference>
<keyword evidence="1" id="KW-0812">Transmembrane</keyword>
<keyword evidence="1" id="KW-1133">Transmembrane helix</keyword>
<protein>
    <submittedName>
        <fullName evidence="2">Uncharacterized protein</fullName>
    </submittedName>
</protein>
<dbReference type="EMBL" id="JTHE03000113">
    <property type="protein sequence ID" value="MCM1985115.1"/>
    <property type="molecule type" value="Genomic_DNA"/>
</dbReference>
<evidence type="ECO:0000313" key="2">
    <source>
        <dbReference type="EMBL" id="MCM1985115.1"/>
    </source>
</evidence>
<proteinExistence type="predicted"/>
<keyword evidence="1" id="KW-0472">Membrane</keyword>
<dbReference type="Proteomes" id="UP000031561">
    <property type="component" value="Unassembled WGS sequence"/>
</dbReference>
<sequence length="80" mass="8998">MKERILNGLNTFLVWNTFFVLISFIWFVAALIGKSTHVPLGLDLWMRLWDPLFTPAIGLLMAGAMVSGLSSWVMGKLQKS</sequence>
<evidence type="ECO:0000313" key="3">
    <source>
        <dbReference type="Proteomes" id="UP000031561"/>
    </source>
</evidence>
<dbReference type="AlphaFoldDB" id="A0ABD4TA04"/>
<reference evidence="2 3" key="1">
    <citation type="journal article" date="2015" name="Genome Announc.">
        <title>Draft Genome Sequence of Filamentous Marine Cyanobacterium Lyngbya confervoides Strain BDU141951.</title>
        <authorList>
            <person name="Chandrababunaidu M.M."/>
            <person name="Sen D."/>
            <person name="Tripathy S."/>
        </authorList>
    </citation>
    <scope>NUCLEOTIDE SEQUENCE [LARGE SCALE GENOMIC DNA]</scope>
    <source>
        <strain evidence="2 3">BDU141951</strain>
    </source>
</reference>
<feature type="transmembrane region" description="Helical" evidence="1">
    <location>
        <begin position="12"/>
        <end position="32"/>
    </location>
</feature>
<name>A0ABD4TA04_9CYAN</name>
<gene>
    <name evidence="2" type="ORF">QQ91_0020040</name>
</gene>